<dbReference type="Gene3D" id="3.40.50.2000">
    <property type="entry name" value="Glycogen Phosphorylase B"/>
    <property type="match status" value="2"/>
</dbReference>
<keyword evidence="2" id="KW-1185">Reference proteome</keyword>
<name>A0ABP5K7B5_9ACTN</name>
<dbReference type="RefSeq" id="WP_344304452.1">
    <property type="nucleotide sequence ID" value="NZ_BAAAQQ010000013.1"/>
</dbReference>
<dbReference type="SUPFAM" id="SSF53756">
    <property type="entry name" value="UDP-Glycosyltransferase/glycogen phosphorylase"/>
    <property type="match status" value="1"/>
</dbReference>
<proteinExistence type="predicted"/>
<sequence>MTDRLTVLFLPESAHGPTNQCIGIGKVLLDRGHTVVFAAERSWEGKLAPLGFVEALVDLAEPPAQDEGSDASDEAAGQFWIDFINETAPEFRKPTIEQLASFIQPTYQALIDGAKYAEPHLKAIIAEHRPDVLVEDNVVAFPALVTSGAPFVRIVSCNPLEIRGSDIAPTFSGYAAADRSGWAEFLDEFDSTHQATWEDFDAWVQAQGAPPLRPREFIHTSEVANLYVYPEELDYVADRPLDATWHRMDSSLRQTDGEFEMPAAFADRPEGSAVIYLSLGSLGGADISLLQRLIDVLGTTPHKVVVSMGPRADEIRLADNMVGDAIVPQTKVIPQVDLVITHGGNNTTTESLHFGKPMIVLPLFWDQYDNAQRVEESGYGRRLSTYGFSDEELLGAIDELLSDTALRARAEAAGEAIRARDGLQVGADVIERVGLEHVATRQS</sequence>
<evidence type="ECO:0000313" key="2">
    <source>
        <dbReference type="Proteomes" id="UP001500575"/>
    </source>
</evidence>
<gene>
    <name evidence="1" type="ORF">GCM10009843_28570</name>
</gene>
<dbReference type="PANTHER" id="PTHR48050">
    <property type="entry name" value="STEROL 3-BETA-GLUCOSYLTRANSFERASE"/>
    <property type="match status" value="1"/>
</dbReference>
<reference evidence="2" key="1">
    <citation type="journal article" date="2019" name="Int. J. Syst. Evol. Microbiol.">
        <title>The Global Catalogue of Microorganisms (GCM) 10K type strain sequencing project: providing services to taxonomists for standard genome sequencing and annotation.</title>
        <authorList>
            <consortium name="The Broad Institute Genomics Platform"/>
            <consortium name="The Broad Institute Genome Sequencing Center for Infectious Disease"/>
            <person name="Wu L."/>
            <person name="Ma J."/>
        </authorList>
    </citation>
    <scope>NUCLEOTIDE SEQUENCE [LARGE SCALE GENOMIC DNA]</scope>
    <source>
        <strain evidence="2">JCM 16021</strain>
    </source>
</reference>
<dbReference type="Proteomes" id="UP001500575">
    <property type="component" value="Unassembled WGS sequence"/>
</dbReference>
<evidence type="ECO:0000313" key="1">
    <source>
        <dbReference type="EMBL" id="GAA2128326.1"/>
    </source>
</evidence>
<dbReference type="PANTHER" id="PTHR48050:SF13">
    <property type="entry name" value="STEROL 3-BETA-GLUCOSYLTRANSFERASE UGT80A2"/>
    <property type="match status" value="1"/>
</dbReference>
<dbReference type="InterPro" id="IPR050426">
    <property type="entry name" value="Glycosyltransferase_28"/>
</dbReference>
<dbReference type="InterPro" id="IPR002213">
    <property type="entry name" value="UDP_glucos_trans"/>
</dbReference>
<protein>
    <submittedName>
        <fullName evidence="1">Glycosyltransferase</fullName>
    </submittedName>
</protein>
<dbReference type="EMBL" id="BAAAQQ010000013">
    <property type="protein sequence ID" value="GAA2128326.1"/>
    <property type="molecule type" value="Genomic_DNA"/>
</dbReference>
<accession>A0ABP5K7B5</accession>
<comment type="caution">
    <text evidence="1">The sequence shown here is derived from an EMBL/GenBank/DDBJ whole genome shotgun (WGS) entry which is preliminary data.</text>
</comment>
<dbReference type="Pfam" id="PF00201">
    <property type="entry name" value="UDPGT"/>
    <property type="match status" value="1"/>
</dbReference>
<dbReference type="CDD" id="cd03784">
    <property type="entry name" value="GT1_Gtf-like"/>
    <property type="match status" value="1"/>
</dbReference>
<organism evidence="1 2">
    <name type="scientific">Nocardioides bigeumensis</name>
    <dbReference type="NCBI Taxonomy" id="433657"/>
    <lineage>
        <taxon>Bacteria</taxon>
        <taxon>Bacillati</taxon>
        <taxon>Actinomycetota</taxon>
        <taxon>Actinomycetes</taxon>
        <taxon>Propionibacteriales</taxon>
        <taxon>Nocardioidaceae</taxon>
        <taxon>Nocardioides</taxon>
    </lineage>
</organism>